<keyword evidence="1" id="KW-0472">Membrane</keyword>
<evidence type="ECO:0000313" key="2">
    <source>
        <dbReference type="EMBL" id="SEJ57524.1"/>
    </source>
</evidence>
<evidence type="ECO:0000256" key="1">
    <source>
        <dbReference type="SAM" id="Phobius"/>
    </source>
</evidence>
<reference evidence="3" key="1">
    <citation type="submission" date="2016-10" db="EMBL/GenBank/DDBJ databases">
        <authorList>
            <person name="Varghese N."/>
            <person name="Submissions S."/>
        </authorList>
    </citation>
    <scope>NUCLEOTIDE SEQUENCE [LARGE SCALE GENOMIC DNA]</scope>
    <source>
        <strain evidence="3">IBRC-M 10761</strain>
    </source>
</reference>
<keyword evidence="1" id="KW-1133">Transmembrane helix</keyword>
<protein>
    <submittedName>
        <fullName evidence="2">Uncharacterized protein</fullName>
    </submittedName>
</protein>
<dbReference type="OrthoDB" id="1467785at2"/>
<name>A0A1H6ZZA6_9BACT</name>
<dbReference type="Proteomes" id="UP000199403">
    <property type="component" value="Unassembled WGS sequence"/>
</dbReference>
<sequence>MLQPNVITFDFKRRTLISGPHLLGSLLILSGILALVGTSFLNLGDSLERNLAVGMAAILLGLPILSTYGGTRIDFSGNRYKNYRSIAGFRQGAWKTLPLIVRVELIETKRRRTNQPNGISPTLSGNVIEFTILMYASAPRPLFVFVYTNGDKALEQAQLLASALKCKLVLPISQSTKPGRQGTE</sequence>
<proteinExistence type="predicted"/>
<feature type="transmembrane region" description="Helical" evidence="1">
    <location>
        <begin position="21"/>
        <end position="41"/>
    </location>
</feature>
<evidence type="ECO:0000313" key="3">
    <source>
        <dbReference type="Proteomes" id="UP000199403"/>
    </source>
</evidence>
<feature type="transmembrane region" description="Helical" evidence="1">
    <location>
        <begin position="53"/>
        <end position="71"/>
    </location>
</feature>
<gene>
    <name evidence="2" type="ORF">SAMN05192553_105180</name>
</gene>
<keyword evidence="1" id="KW-0812">Transmembrane</keyword>
<keyword evidence="3" id="KW-1185">Reference proteome</keyword>
<dbReference type="AlphaFoldDB" id="A0A1H6ZZA6"/>
<accession>A0A1H6ZZA6</accession>
<organism evidence="2 3">
    <name type="scientific">Cyclobacterium xiamenense</name>
    <dbReference type="NCBI Taxonomy" id="1297121"/>
    <lineage>
        <taxon>Bacteria</taxon>
        <taxon>Pseudomonadati</taxon>
        <taxon>Bacteroidota</taxon>
        <taxon>Cytophagia</taxon>
        <taxon>Cytophagales</taxon>
        <taxon>Cyclobacteriaceae</taxon>
        <taxon>Cyclobacterium</taxon>
    </lineage>
</organism>
<dbReference type="EMBL" id="FNZH01000005">
    <property type="protein sequence ID" value="SEJ57524.1"/>
    <property type="molecule type" value="Genomic_DNA"/>
</dbReference>